<feature type="non-terminal residue" evidence="1">
    <location>
        <position position="1"/>
    </location>
</feature>
<dbReference type="InterPro" id="IPR024079">
    <property type="entry name" value="MetalloPept_cat_dom_sf"/>
</dbReference>
<reference evidence="1" key="1">
    <citation type="journal article" date="2023" name="bioRxiv">
        <title>Scaffold-level genome assemblies of two parasitoid biocontrol wasps reveal the parthenogenesis mechanism and an associated novel virus.</title>
        <authorList>
            <person name="Inwood S."/>
            <person name="Skelly J."/>
            <person name="Guhlin J."/>
            <person name="Harrop T."/>
            <person name="Goldson S."/>
            <person name="Dearden P."/>
        </authorList>
    </citation>
    <scope>NUCLEOTIDE SEQUENCE</scope>
    <source>
        <strain evidence="1">Lincoln</strain>
        <tissue evidence="1">Whole body</tissue>
    </source>
</reference>
<dbReference type="Gene3D" id="3.40.390.10">
    <property type="entry name" value="Collagenase (Catalytic Domain)"/>
    <property type="match status" value="1"/>
</dbReference>
<protein>
    <submittedName>
        <fullName evidence="1">Uncharacterized protein</fullName>
    </submittedName>
</protein>
<dbReference type="Proteomes" id="UP001168972">
    <property type="component" value="Unassembled WGS sequence"/>
</dbReference>
<proteinExistence type="predicted"/>
<accession>A0AA39FHD9</accession>
<sequence>LKTNNDHKKILYPEIFLVVDVSSRIDITSVHQYEKAIMYVVAYWNAVDMLFRQLKRTEIKINIAGIIIGKTVDVANIVIGDANHYHVLEDSHVHIIKEKGLNHFGKYFYEADLIKRDSYDFLIWMTSATLINRNGVHHATSDLVILLLAC</sequence>
<evidence type="ECO:0000313" key="2">
    <source>
        <dbReference type="Proteomes" id="UP001168972"/>
    </source>
</evidence>
<reference evidence="1" key="2">
    <citation type="submission" date="2023-03" db="EMBL/GenBank/DDBJ databases">
        <authorList>
            <person name="Inwood S.N."/>
            <person name="Skelly J.G."/>
            <person name="Guhlin J."/>
            <person name="Harrop T.W.R."/>
            <person name="Goldson S.G."/>
            <person name="Dearden P.K."/>
        </authorList>
    </citation>
    <scope>NUCLEOTIDE SEQUENCE</scope>
    <source>
        <strain evidence="1">Lincoln</strain>
        <tissue evidence="1">Whole body</tissue>
    </source>
</reference>
<evidence type="ECO:0000313" key="1">
    <source>
        <dbReference type="EMBL" id="KAK0169520.1"/>
    </source>
</evidence>
<dbReference type="AlphaFoldDB" id="A0AA39FHD9"/>
<dbReference type="EMBL" id="JAQQBR010000901">
    <property type="protein sequence ID" value="KAK0169520.1"/>
    <property type="molecule type" value="Genomic_DNA"/>
</dbReference>
<comment type="caution">
    <text evidence="1">The sequence shown here is derived from an EMBL/GenBank/DDBJ whole genome shotgun (WGS) entry which is preliminary data.</text>
</comment>
<organism evidence="1 2">
    <name type="scientific">Microctonus hyperodae</name>
    <name type="common">Parasitoid wasp</name>
    <dbReference type="NCBI Taxonomy" id="165561"/>
    <lineage>
        <taxon>Eukaryota</taxon>
        <taxon>Metazoa</taxon>
        <taxon>Ecdysozoa</taxon>
        <taxon>Arthropoda</taxon>
        <taxon>Hexapoda</taxon>
        <taxon>Insecta</taxon>
        <taxon>Pterygota</taxon>
        <taxon>Neoptera</taxon>
        <taxon>Endopterygota</taxon>
        <taxon>Hymenoptera</taxon>
        <taxon>Apocrita</taxon>
        <taxon>Ichneumonoidea</taxon>
        <taxon>Braconidae</taxon>
        <taxon>Euphorinae</taxon>
        <taxon>Microctonus</taxon>
    </lineage>
</organism>
<name>A0AA39FHD9_MICHY</name>
<gene>
    <name evidence="1" type="ORF">PV327_011521</name>
</gene>
<keyword evidence="2" id="KW-1185">Reference proteome</keyword>
<dbReference type="GO" id="GO:0008237">
    <property type="term" value="F:metallopeptidase activity"/>
    <property type="evidence" value="ECO:0007669"/>
    <property type="project" value="InterPro"/>
</dbReference>